<dbReference type="GeneID" id="54300005"/>
<organism evidence="1 2">
    <name type="scientific">Aplosporella prunicola CBS 121167</name>
    <dbReference type="NCBI Taxonomy" id="1176127"/>
    <lineage>
        <taxon>Eukaryota</taxon>
        <taxon>Fungi</taxon>
        <taxon>Dikarya</taxon>
        <taxon>Ascomycota</taxon>
        <taxon>Pezizomycotina</taxon>
        <taxon>Dothideomycetes</taxon>
        <taxon>Dothideomycetes incertae sedis</taxon>
        <taxon>Botryosphaeriales</taxon>
        <taxon>Aplosporellaceae</taxon>
        <taxon>Aplosporella</taxon>
    </lineage>
</organism>
<evidence type="ECO:0000313" key="2">
    <source>
        <dbReference type="Proteomes" id="UP000799438"/>
    </source>
</evidence>
<protein>
    <submittedName>
        <fullName evidence="1">Uncharacterized protein</fullName>
    </submittedName>
</protein>
<proteinExistence type="predicted"/>
<gene>
    <name evidence="1" type="ORF">K452DRAFT_301860</name>
</gene>
<reference evidence="1" key="1">
    <citation type="journal article" date="2020" name="Stud. Mycol.">
        <title>101 Dothideomycetes genomes: a test case for predicting lifestyles and emergence of pathogens.</title>
        <authorList>
            <person name="Haridas S."/>
            <person name="Albert R."/>
            <person name="Binder M."/>
            <person name="Bloem J."/>
            <person name="Labutti K."/>
            <person name="Salamov A."/>
            <person name="Andreopoulos B."/>
            <person name="Baker S."/>
            <person name="Barry K."/>
            <person name="Bills G."/>
            <person name="Bluhm B."/>
            <person name="Cannon C."/>
            <person name="Castanera R."/>
            <person name="Culley D."/>
            <person name="Daum C."/>
            <person name="Ezra D."/>
            <person name="Gonzalez J."/>
            <person name="Henrissat B."/>
            <person name="Kuo A."/>
            <person name="Liang C."/>
            <person name="Lipzen A."/>
            <person name="Lutzoni F."/>
            <person name="Magnuson J."/>
            <person name="Mondo S."/>
            <person name="Nolan M."/>
            <person name="Ohm R."/>
            <person name="Pangilinan J."/>
            <person name="Park H.-J."/>
            <person name="Ramirez L."/>
            <person name="Alfaro M."/>
            <person name="Sun H."/>
            <person name="Tritt A."/>
            <person name="Yoshinaga Y."/>
            <person name="Zwiers L.-H."/>
            <person name="Turgeon B."/>
            <person name="Goodwin S."/>
            <person name="Spatafora J."/>
            <person name="Crous P."/>
            <person name="Grigoriev I."/>
        </authorList>
    </citation>
    <scope>NUCLEOTIDE SEQUENCE</scope>
    <source>
        <strain evidence="1">CBS 121167</strain>
    </source>
</reference>
<sequence length="278" mass="31786">MSISNGPSVPEHTSPNQENSLYHTTAIPSARTIPSNRHPLLTRLMRKHKALLTRISYLNTRIVNAASLRQHSAFNKNAQYVAWRKWERRAAGLYSVLEDDRDNKTLTTTPKWRLKAFVLRRDRAWMRDERLAALEQKAGDRVGETHWRLLDAWDRLERCEIERQALDPGPLVGEYWAQAKALHALEERRRKYWAETHALLQGRWVDGKWVTGEWPTVISEEMQMAELRRQLVVHDGAGGEHGHGVDYALAAAVMAAVDGVVETVDDAELSQVIHLKAP</sequence>
<dbReference type="RefSeq" id="XP_033393172.1">
    <property type="nucleotide sequence ID" value="XM_033542508.1"/>
</dbReference>
<keyword evidence="2" id="KW-1185">Reference proteome</keyword>
<dbReference type="AlphaFoldDB" id="A0A6A6B394"/>
<accession>A0A6A6B394</accession>
<evidence type="ECO:0000313" key="1">
    <source>
        <dbReference type="EMBL" id="KAF2137457.1"/>
    </source>
</evidence>
<dbReference type="Proteomes" id="UP000799438">
    <property type="component" value="Unassembled WGS sequence"/>
</dbReference>
<dbReference type="EMBL" id="ML995502">
    <property type="protein sequence ID" value="KAF2137457.1"/>
    <property type="molecule type" value="Genomic_DNA"/>
</dbReference>
<name>A0A6A6B394_9PEZI</name>